<dbReference type="GO" id="GO:0004753">
    <property type="term" value="F:saccharopine dehydrogenase activity"/>
    <property type="evidence" value="ECO:0007669"/>
    <property type="project" value="TreeGrafter"/>
</dbReference>
<dbReference type="InterPro" id="IPR051168">
    <property type="entry name" value="AASS"/>
</dbReference>
<dbReference type="EMBL" id="JARJCN010000011">
    <property type="protein sequence ID" value="KAJ7096670.1"/>
    <property type="molecule type" value="Genomic_DNA"/>
</dbReference>
<evidence type="ECO:0000256" key="2">
    <source>
        <dbReference type="ARBA" id="ARBA00023154"/>
    </source>
</evidence>
<dbReference type="InterPro" id="IPR005097">
    <property type="entry name" value="Sacchrp_dh_NADP-bd"/>
</dbReference>
<dbReference type="InterPro" id="IPR032095">
    <property type="entry name" value="Sacchrp_dh-like_C"/>
</dbReference>
<evidence type="ECO:0000259" key="3">
    <source>
        <dbReference type="Pfam" id="PF03435"/>
    </source>
</evidence>
<evidence type="ECO:0000259" key="4">
    <source>
        <dbReference type="Pfam" id="PF16653"/>
    </source>
</evidence>
<sequence>MTKRILLLGAGFFARPNPACRTLASASAVCTGLPRCTAAALDVTDTAALEAAVAAHDLVISLVPYTFHAAVVQAAIKSKTHVVRTSYISSAMRALGTGIVVLDEAGLNPGIDHLYAVKVIDAVHARGGKVNQFLLHCGALPAPESADNPLGYKFSWSPRGGLLALLNRASFLAAGAVTHIPGPELMTGATPSSIPPNFVSAFETFPNRDSVPFQKFYNIPEAETVRRCTLRYTGFPAFMATLMKLGWLSAEVKECLVDGMEWREVMQRACGASGNEESTLITQIKQVCAFPSESEATRIIDGLRWMGLFSGEKVAVHNGALLDTLCARLEIDGQKFVVEWMDGKGVRPRLSPQRFGTRHGPSAMARTVGIPCGIATQLVSDGVLATPGVQAPYSKEICDPIRQKLESEDLGMTIEGL</sequence>
<keyword evidence="2" id="KW-0028">Amino-acid biosynthesis</keyword>
<accession>A0AAD6XUI1</accession>
<keyword evidence="2" id="KW-0457">Lysine biosynthesis</keyword>
<organism evidence="5 6">
    <name type="scientific">Mycena belliarum</name>
    <dbReference type="NCBI Taxonomy" id="1033014"/>
    <lineage>
        <taxon>Eukaryota</taxon>
        <taxon>Fungi</taxon>
        <taxon>Dikarya</taxon>
        <taxon>Basidiomycota</taxon>
        <taxon>Agaricomycotina</taxon>
        <taxon>Agaricomycetes</taxon>
        <taxon>Agaricomycetidae</taxon>
        <taxon>Agaricales</taxon>
        <taxon>Marasmiineae</taxon>
        <taxon>Mycenaceae</taxon>
        <taxon>Mycena</taxon>
    </lineage>
</organism>
<dbReference type="InterPro" id="IPR036291">
    <property type="entry name" value="NAD(P)-bd_dom_sf"/>
</dbReference>
<reference evidence="5" key="1">
    <citation type="submission" date="2023-03" db="EMBL/GenBank/DDBJ databases">
        <title>Massive genome expansion in bonnet fungi (Mycena s.s.) driven by repeated elements and novel gene families across ecological guilds.</title>
        <authorList>
            <consortium name="Lawrence Berkeley National Laboratory"/>
            <person name="Harder C.B."/>
            <person name="Miyauchi S."/>
            <person name="Viragh M."/>
            <person name="Kuo A."/>
            <person name="Thoen E."/>
            <person name="Andreopoulos B."/>
            <person name="Lu D."/>
            <person name="Skrede I."/>
            <person name="Drula E."/>
            <person name="Henrissat B."/>
            <person name="Morin E."/>
            <person name="Kohler A."/>
            <person name="Barry K."/>
            <person name="LaButti K."/>
            <person name="Morin E."/>
            <person name="Salamov A."/>
            <person name="Lipzen A."/>
            <person name="Mereny Z."/>
            <person name="Hegedus B."/>
            <person name="Baldrian P."/>
            <person name="Stursova M."/>
            <person name="Weitz H."/>
            <person name="Taylor A."/>
            <person name="Grigoriev I.V."/>
            <person name="Nagy L.G."/>
            <person name="Martin F."/>
            <person name="Kauserud H."/>
        </authorList>
    </citation>
    <scope>NUCLEOTIDE SEQUENCE</scope>
    <source>
        <strain evidence="5">CBHHK173m</strain>
    </source>
</reference>
<dbReference type="GO" id="GO:0005737">
    <property type="term" value="C:cytoplasm"/>
    <property type="evidence" value="ECO:0007669"/>
    <property type="project" value="TreeGrafter"/>
</dbReference>
<dbReference type="Proteomes" id="UP001222325">
    <property type="component" value="Unassembled WGS sequence"/>
</dbReference>
<dbReference type="AlphaFoldDB" id="A0AAD6XUI1"/>
<dbReference type="SUPFAM" id="SSF51735">
    <property type="entry name" value="NAD(P)-binding Rossmann-fold domains"/>
    <property type="match status" value="1"/>
</dbReference>
<keyword evidence="6" id="KW-1185">Reference proteome</keyword>
<evidence type="ECO:0000313" key="5">
    <source>
        <dbReference type="EMBL" id="KAJ7096670.1"/>
    </source>
</evidence>
<dbReference type="Gene3D" id="3.40.50.720">
    <property type="entry name" value="NAD(P)-binding Rossmann-like Domain"/>
    <property type="match status" value="1"/>
</dbReference>
<evidence type="ECO:0000313" key="6">
    <source>
        <dbReference type="Proteomes" id="UP001222325"/>
    </source>
</evidence>
<dbReference type="PANTHER" id="PTHR11133:SF22">
    <property type="entry name" value="ALPHA-AMINOADIPIC SEMIALDEHYDE SYNTHASE, MITOCHONDRIAL"/>
    <property type="match status" value="1"/>
</dbReference>
<dbReference type="Gene3D" id="3.30.360.10">
    <property type="entry name" value="Dihydrodipicolinate Reductase, domain 2"/>
    <property type="match status" value="1"/>
</dbReference>
<dbReference type="PANTHER" id="PTHR11133">
    <property type="entry name" value="SACCHAROPINE DEHYDROGENASE"/>
    <property type="match status" value="1"/>
</dbReference>
<gene>
    <name evidence="5" type="ORF">B0H15DRAFT_920995</name>
</gene>
<dbReference type="GO" id="GO:0019878">
    <property type="term" value="P:lysine biosynthetic process via aminoadipic acid"/>
    <property type="evidence" value="ECO:0007669"/>
    <property type="project" value="TreeGrafter"/>
</dbReference>
<dbReference type="Pfam" id="PF03435">
    <property type="entry name" value="Sacchrp_dh_NADP"/>
    <property type="match status" value="1"/>
</dbReference>
<protein>
    <submittedName>
        <fullName evidence="5">Saccharopine dehydrogenase</fullName>
    </submittedName>
</protein>
<dbReference type="SUPFAM" id="SSF55347">
    <property type="entry name" value="Glyceraldehyde-3-phosphate dehydrogenase-like, C-terminal domain"/>
    <property type="match status" value="1"/>
</dbReference>
<dbReference type="Pfam" id="PF16653">
    <property type="entry name" value="Sacchrp_dh_C"/>
    <property type="match status" value="1"/>
</dbReference>
<evidence type="ECO:0000256" key="1">
    <source>
        <dbReference type="ARBA" id="ARBA00023002"/>
    </source>
</evidence>
<keyword evidence="1" id="KW-0560">Oxidoreductase</keyword>
<feature type="domain" description="Saccharopine dehydrogenase-like C-terminal" evidence="4">
    <location>
        <begin position="106"/>
        <end position="408"/>
    </location>
</feature>
<dbReference type="Gene3D" id="1.10.1870.10">
    <property type="entry name" value="Domain 3, Saccharopine reductase"/>
    <property type="match status" value="1"/>
</dbReference>
<proteinExistence type="predicted"/>
<comment type="caution">
    <text evidence="5">The sequence shown here is derived from an EMBL/GenBank/DDBJ whole genome shotgun (WGS) entry which is preliminary data.</text>
</comment>
<feature type="domain" description="Saccharopine dehydrogenase NADP binding" evidence="3">
    <location>
        <begin position="19"/>
        <end position="95"/>
    </location>
</feature>
<name>A0AAD6XUI1_9AGAR</name>